<accession>A0A8J5CZ51</accession>
<protein>
    <submittedName>
        <fullName evidence="2">Coiled-coil domain-containing protein 94</fullName>
    </submittedName>
</protein>
<organism evidence="2 3">
    <name type="scientific">Chionoecetes opilio</name>
    <name type="common">Atlantic snow crab</name>
    <name type="synonym">Cancer opilio</name>
    <dbReference type="NCBI Taxonomy" id="41210"/>
    <lineage>
        <taxon>Eukaryota</taxon>
        <taxon>Metazoa</taxon>
        <taxon>Ecdysozoa</taxon>
        <taxon>Arthropoda</taxon>
        <taxon>Crustacea</taxon>
        <taxon>Multicrustacea</taxon>
        <taxon>Malacostraca</taxon>
        <taxon>Eumalacostraca</taxon>
        <taxon>Eucarida</taxon>
        <taxon>Decapoda</taxon>
        <taxon>Pleocyemata</taxon>
        <taxon>Brachyura</taxon>
        <taxon>Eubrachyura</taxon>
        <taxon>Majoidea</taxon>
        <taxon>Majidae</taxon>
        <taxon>Chionoecetes</taxon>
    </lineage>
</organism>
<dbReference type="AlphaFoldDB" id="A0A8J5CZ51"/>
<feature type="compositionally biased region" description="Polar residues" evidence="1">
    <location>
        <begin position="205"/>
        <end position="215"/>
    </location>
</feature>
<dbReference type="EMBL" id="JACEEZ010004080">
    <property type="protein sequence ID" value="KAG0726679.1"/>
    <property type="molecule type" value="Genomic_DNA"/>
</dbReference>
<feature type="compositionally biased region" description="Basic and acidic residues" evidence="1">
    <location>
        <begin position="244"/>
        <end position="258"/>
    </location>
</feature>
<feature type="region of interest" description="Disordered" evidence="1">
    <location>
        <begin position="188"/>
        <end position="307"/>
    </location>
</feature>
<evidence type="ECO:0000256" key="1">
    <source>
        <dbReference type="SAM" id="MobiDB-lite"/>
    </source>
</evidence>
<name>A0A8J5CZ51_CHIOP</name>
<dbReference type="Pfam" id="PF04502">
    <property type="entry name" value="Saf4_Yju2"/>
    <property type="match status" value="1"/>
</dbReference>
<feature type="compositionally biased region" description="Basic and acidic residues" evidence="1">
    <location>
        <begin position="93"/>
        <end position="104"/>
    </location>
</feature>
<reference evidence="2" key="1">
    <citation type="submission" date="2020-07" db="EMBL/GenBank/DDBJ databases">
        <title>The High-quality genome of the commercially important snow crab, Chionoecetes opilio.</title>
        <authorList>
            <person name="Jeong J.-H."/>
            <person name="Ryu S."/>
        </authorList>
    </citation>
    <scope>NUCLEOTIDE SEQUENCE</scope>
    <source>
        <strain evidence="2">MADBK_172401_WGS</strain>
        <tissue evidence="2">Digestive gland</tissue>
    </source>
</reference>
<dbReference type="InterPro" id="IPR007590">
    <property type="entry name" value="Saf4/Yju2"/>
</dbReference>
<keyword evidence="3" id="KW-1185">Reference proteome</keyword>
<feature type="region of interest" description="Disordered" evidence="1">
    <location>
        <begin position="57"/>
        <end position="104"/>
    </location>
</feature>
<evidence type="ECO:0000313" key="2">
    <source>
        <dbReference type="EMBL" id="KAG0726679.1"/>
    </source>
</evidence>
<sequence>MSAEPPVYRATHGAVQHQVLHLRGIHRQGEEVQRPEGRRRKHDVPWREDLPLLHQVSRMSGRDILPHRPREHGLRHRGWRSPQLPGPQAGEEQAAREEREAKEEIESNPMLLLENRTQQSQYEMEVLESLEDLREMNDRHAGIDPGKIADRYEKERKMTLEKIEEMERLAALKALGYEMVEGEMVKRVSAEELEDEPVKKKSRAEQNGATDTRGLTTDLKSRSNMKARLAGMIKAKPQPQNSDGKFKKPQEPKSDTKEAAPNTAASSNAASAEASKAPQPAVPTPAPRPNGLSFLGAYSDSESDDST</sequence>
<comment type="caution">
    <text evidence="2">The sequence shown here is derived from an EMBL/GenBank/DDBJ whole genome shotgun (WGS) entry which is preliminary data.</text>
</comment>
<gene>
    <name evidence="2" type="primary">Ccdc94</name>
    <name evidence="2" type="ORF">GWK47_036072</name>
</gene>
<feature type="compositionally biased region" description="Low complexity" evidence="1">
    <location>
        <begin position="259"/>
        <end position="279"/>
    </location>
</feature>
<evidence type="ECO:0000313" key="3">
    <source>
        <dbReference type="Proteomes" id="UP000770661"/>
    </source>
</evidence>
<dbReference type="GO" id="GO:0000398">
    <property type="term" value="P:mRNA splicing, via spliceosome"/>
    <property type="evidence" value="ECO:0007669"/>
    <property type="project" value="InterPro"/>
</dbReference>
<proteinExistence type="predicted"/>
<dbReference type="OrthoDB" id="674963at2759"/>
<feature type="compositionally biased region" description="Basic and acidic residues" evidence="1">
    <location>
        <begin position="60"/>
        <end position="72"/>
    </location>
</feature>
<dbReference type="Proteomes" id="UP000770661">
    <property type="component" value="Unassembled WGS sequence"/>
</dbReference>